<evidence type="ECO:0000256" key="1">
    <source>
        <dbReference type="SAM" id="MobiDB-lite"/>
    </source>
</evidence>
<dbReference type="Pfam" id="PF20150">
    <property type="entry name" value="2EXR"/>
    <property type="match status" value="1"/>
</dbReference>
<feature type="domain" description="2EXR" evidence="2">
    <location>
        <begin position="70"/>
        <end position="137"/>
    </location>
</feature>
<name>A0ABR0E0N3_ZASCE</name>
<evidence type="ECO:0000313" key="3">
    <source>
        <dbReference type="EMBL" id="KAK4494815.1"/>
    </source>
</evidence>
<dbReference type="PANTHER" id="PTHR42085:SF1">
    <property type="entry name" value="F-BOX DOMAIN-CONTAINING PROTEIN"/>
    <property type="match status" value="1"/>
</dbReference>
<feature type="compositionally biased region" description="Basic and acidic residues" evidence="1">
    <location>
        <begin position="30"/>
        <end position="44"/>
    </location>
</feature>
<comment type="caution">
    <text evidence="3">The sequence shown here is derived from an EMBL/GenBank/DDBJ whole genome shotgun (WGS) entry which is preliminary data.</text>
</comment>
<dbReference type="Proteomes" id="UP001305779">
    <property type="component" value="Unassembled WGS sequence"/>
</dbReference>
<dbReference type="InterPro" id="IPR045518">
    <property type="entry name" value="2EXR"/>
</dbReference>
<evidence type="ECO:0000313" key="4">
    <source>
        <dbReference type="Proteomes" id="UP001305779"/>
    </source>
</evidence>
<reference evidence="3 4" key="1">
    <citation type="journal article" date="2023" name="G3 (Bethesda)">
        <title>A chromosome-level genome assembly of Zasmidium syzygii isolated from banana leaves.</title>
        <authorList>
            <person name="van Westerhoven A.C."/>
            <person name="Mehrabi R."/>
            <person name="Talebi R."/>
            <person name="Steentjes M.B.F."/>
            <person name="Corcolon B."/>
            <person name="Chong P.A."/>
            <person name="Kema G.H.J."/>
            <person name="Seidl M.F."/>
        </authorList>
    </citation>
    <scope>NUCLEOTIDE SEQUENCE [LARGE SCALE GENOMIC DNA]</scope>
    <source>
        <strain evidence="3 4">P124</strain>
    </source>
</reference>
<proteinExistence type="predicted"/>
<dbReference type="InterPro" id="IPR038883">
    <property type="entry name" value="AN11006-like"/>
</dbReference>
<feature type="compositionally biased region" description="Polar residues" evidence="1">
    <location>
        <begin position="1"/>
        <end position="25"/>
    </location>
</feature>
<feature type="region of interest" description="Disordered" evidence="1">
    <location>
        <begin position="1"/>
        <end position="65"/>
    </location>
</feature>
<keyword evidence="4" id="KW-1185">Reference proteome</keyword>
<protein>
    <recommendedName>
        <fullName evidence="2">2EXR domain-containing protein</fullName>
    </recommendedName>
</protein>
<gene>
    <name evidence="3" type="ORF">PRZ48_014171</name>
</gene>
<feature type="compositionally biased region" description="Polar residues" evidence="1">
    <location>
        <begin position="46"/>
        <end position="64"/>
    </location>
</feature>
<dbReference type="PANTHER" id="PTHR42085">
    <property type="entry name" value="F-BOX DOMAIN-CONTAINING PROTEIN"/>
    <property type="match status" value="1"/>
</dbReference>
<evidence type="ECO:0000259" key="2">
    <source>
        <dbReference type="Pfam" id="PF20150"/>
    </source>
</evidence>
<organism evidence="3 4">
    <name type="scientific">Zasmidium cellare</name>
    <name type="common">Wine cellar mold</name>
    <name type="synonym">Racodium cellare</name>
    <dbReference type="NCBI Taxonomy" id="395010"/>
    <lineage>
        <taxon>Eukaryota</taxon>
        <taxon>Fungi</taxon>
        <taxon>Dikarya</taxon>
        <taxon>Ascomycota</taxon>
        <taxon>Pezizomycotina</taxon>
        <taxon>Dothideomycetes</taxon>
        <taxon>Dothideomycetidae</taxon>
        <taxon>Mycosphaerellales</taxon>
        <taxon>Mycosphaerellaceae</taxon>
        <taxon>Zasmidium</taxon>
    </lineage>
</organism>
<sequence length="239" mass="27011">MAQSVSRPFVTVNGQDKPSTTSKRPMTSKKNGEEKNNDKGDDPRPNSGNESRVPSPPNENNNNKIFRLMDLPPEIRNEIYIHALTTNHPICLSPILHCGWHHSNPQRFKVPPLLRTNRQIRSETAGLFYANTTFLSHSSAHTFAQCLKVIDNQHLKFLKTIEYRTCENVWTARLWLQMVGDLLGERVGLLKEGVVKAAYDPGWKEGEEMPEVCWVTLSGFSASNGATKKDKDDGKEKKK</sequence>
<dbReference type="EMBL" id="JAXOVC010000013">
    <property type="protein sequence ID" value="KAK4494815.1"/>
    <property type="molecule type" value="Genomic_DNA"/>
</dbReference>
<accession>A0ABR0E0N3</accession>